<evidence type="ECO:0000313" key="3">
    <source>
        <dbReference type="Proteomes" id="UP001311232"/>
    </source>
</evidence>
<comment type="caution">
    <text evidence="2">The sequence shown here is derived from an EMBL/GenBank/DDBJ whole genome shotgun (WGS) entry which is preliminary data.</text>
</comment>
<reference evidence="2 3" key="1">
    <citation type="submission" date="2021-06" db="EMBL/GenBank/DDBJ databases">
        <authorList>
            <person name="Palmer J.M."/>
        </authorList>
    </citation>
    <scope>NUCLEOTIDE SEQUENCE [LARGE SCALE GENOMIC DNA]</scope>
    <source>
        <strain evidence="2 3">MEX-2019</strain>
        <tissue evidence="2">Muscle</tissue>
    </source>
</reference>
<dbReference type="AlphaFoldDB" id="A0AAV9S1E2"/>
<name>A0AAV9S1E2_9TELE</name>
<gene>
    <name evidence="2" type="ORF">CRENBAI_006721</name>
</gene>
<keyword evidence="3" id="KW-1185">Reference proteome</keyword>
<accession>A0AAV9S1E2</accession>
<sequence>MEEAVGNDCLTDSEAIIDRCHITSGSEKATGLGGLRKKNEGGGGCHVTRRRGSVTLSVSQGDGCTLLGPAAPPALSEEPAAPDTDTSNHTDRPNMTCLRSRHRRGLTAHRDTMKRKDGGIKLALLPFAEIDRSQSETTNQSQEEYLSSVNYASVRTAHTPSPHSTYTPVNPPSSVAPLTSLHVSAGSAVGKDLWREGCIPQQRARGKDLSESVRRVLLFVLLLQHAGLRLHSNKAPSKPDVLLTLSSATEMQSRMPFWCPPPPSTAPPVQVLLFGILLKSKHEATKAEILGNPGAPLSPQHTTQTPHPRPNTKMKD</sequence>
<feature type="region of interest" description="Disordered" evidence="1">
    <location>
        <begin position="67"/>
        <end position="108"/>
    </location>
</feature>
<proteinExistence type="predicted"/>
<feature type="region of interest" description="Disordered" evidence="1">
    <location>
        <begin position="289"/>
        <end position="316"/>
    </location>
</feature>
<dbReference type="Proteomes" id="UP001311232">
    <property type="component" value="Unassembled WGS sequence"/>
</dbReference>
<protein>
    <submittedName>
        <fullName evidence="2">Uncharacterized protein</fullName>
    </submittedName>
</protein>
<organism evidence="2 3">
    <name type="scientific">Crenichthys baileyi</name>
    <name type="common">White River springfish</name>
    <dbReference type="NCBI Taxonomy" id="28760"/>
    <lineage>
        <taxon>Eukaryota</taxon>
        <taxon>Metazoa</taxon>
        <taxon>Chordata</taxon>
        <taxon>Craniata</taxon>
        <taxon>Vertebrata</taxon>
        <taxon>Euteleostomi</taxon>
        <taxon>Actinopterygii</taxon>
        <taxon>Neopterygii</taxon>
        <taxon>Teleostei</taxon>
        <taxon>Neoteleostei</taxon>
        <taxon>Acanthomorphata</taxon>
        <taxon>Ovalentaria</taxon>
        <taxon>Atherinomorphae</taxon>
        <taxon>Cyprinodontiformes</taxon>
        <taxon>Goodeidae</taxon>
        <taxon>Crenichthys</taxon>
    </lineage>
</organism>
<evidence type="ECO:0000256" key="1">
    <source>
        <dbReference type="SAM" id="MobiDB-lite"/>
    </source>
</evidence>
<dbReference type="EMBL" id="JAHHUM010001016">
    <property type="protein sequence ID" value="KAK5615043.1"/>
    <property type="molecule type" value="Genomic_DNA"/>
</dbReference>
<evidence type="ECO:0000313" key="2">
    <source>
        <dbReference type="EMBL" id="KAK5615043.1"/>
    </source>
</evidence>
<feature type="compositionally biased region" description="Low complexity" evidence="1">
    <location>
        <begin position="73"/>
        <end position="82"/>
    </location>
</feature>